<gene>
    <name evidence="4" type="ORF">JTE90_003726</name>
</gene>
<comment type="caution">
    <text evidence="4">The sequence shown here is derived from an EMBL/GenBank/DDBJ whole genome shotgun (WGS) entry which is preliminary data.</text>
</comment>
<accession>A0AAV6VA25</accession>
<evidence type="ECO:0000256" key="2">
    <source>
        <dbReference type="SAM" id="SignalP"/>
    </source>
</evidence>
<dbReference type="Proteomes" id="UP000827092">
    <property type="component" value="Unassembled WGS sequence"/>
</dbReference>
<evidence type="ECO:0000259" key="3">
    <source>
        <dbReference type="PROSITE" id="PS50940"/>
    </source>
</evidence>
<feature type="compositionally biased region" description="Basic and acidic residues" evidence="1">
    <location>
        <begin position="421"/>
        <end position="437"/>
    </location>
</feature>
<dbReference type="Pfam" id="PF01607">
    <property type="entry name" value="CBM_14"/>
    <property type="match status" value="1"/>
</dbReference>
<protein>
    <recommendedName>
        <fullName evidence="3">Chitin-binding type-2 domain-containing protein</fullName>
    </recommendedName>
</protein>
<feature type="signal peptide" evidence="2">
    <location>
        <begin position="1"/>
        <end position="26"/>
    </location>
</feature>
<name>A0AAV6VA25_9ARAC</name>
<feature type="chain" id="PRO_5043876899" description="Chitin-binding type-2 domain-containing protein" evidence="2">
    <location>
        <begin position="27"/>
        <end position="500"/>
    </location>
</feature>
<evidence type="ECO:0000313" key="5">
    <source>
        <dbReference type="Proteomes" id="UP000827092"/>
    </source>
</evidence>
<dbReference type="InterPro" id="IPR052976">
    <property type="entry name" value="Scoloptoxin-like"/>
</dbReference>
<feature type="compositionally biased region" description="Polar residues" evidence="1">
    <location>
        <begin position="274"/>
        <end position="286"/>
    </location>
</feature>
<proteinExistence type="predicted"/>
<dbReference type="Gene3D" id="2.170.140.10">
    <property type="entry name" value="Chitin binding domain"/>
    <property type="match status" value="1"/>
</dbReference>
<feature type="region of interest" description="Disordered" evidence="1">
    <location>
        <begin position="480"/>
        <end position="500"/>
    </location>
</feature>
<dbReference type="PANTHER" id="PTHR22933:SF42">
    <property type="entry name" value="FI18455P1-RELATED"/>
    <property type="match status" value="1"/>
</dbReference>
<feature type="compositionally biased region" description="Polar residues" evidence="1">
    <location>
        <begin position="207"/>
        <end position="218"/>
    </location>
</feature>
<feature type="compositionally biased region" description="Basic and acidic residues" evidence="1">
    <location>
        <begin position="355"/>
        <end position="368"/>
    </location>
</feature>
<dbReference type="PANTHER" id="PTHR22933">
    <property type="entry name" value="FI18007P1-RELATED"/>
    <property type="match status" value="1"/>
</dbReference>
<dbReference type="InterPro" id="IPR036508">
    <property type="entry name" value="Chitin-bd_dom_sf"/>
</dbReference>
<feature type="region of interest" description="Disordered" evidence="1">
    <location>
        <begin position="421"/>
        <end position="442"/>
    </location>
</feature>
<feature type="region of interest" description="Disordered" evidence="1">
    <location>
        <begin position="140"/>
        <end position="393"/>
    </location>
</feature>
<feature type="compositionally biased region" description="Gly residues" evidence="1">
    <location>
        <begin position="328"/>
        <end position="339"/>
    </location>
</feature>
<dbReference type="EMBL" id="JAFNEN010000119">
    <property type="protein sequence ID" value="KAG8193514.1"/>
    <property type="molecule type" value="Genomic_DNA"/>
</dbReference>
<feature type="domain" description="Chitin-binding type-2" evidence="3">
    <location>
        <begin position="67"/>
        <end position="126"/>
    </location>
</feature>
<dbReference type="GO" id="GO:0005576">
    <property type="term" value="C:extracellular region"/>
    <property type="evidence" value="ECO:0007669"/>
    <property type="project" value="InterPro"/>
</dbReference>
<evidence type="ECO:0000313" key="4">
    <source>
        <dbReference type="EMBL" id="KAG8193514.1"/>
    </source>
</evidence>
<dbReference type="SMART" id="SM00494">
    <property type="entry name" value="ChtBD2"/>
    <property type="match status" value="1"/>
</dbReference>
<sequence>MLLKERKVLLIRWLVFFGGFVKETLAKGDGVQPGQNRGGAHHQKGEPLGGWDDERGTGGPPRVPDTSFDCRDRAHPGYYADPEAGCQAFHVCQSDGRRHSFVCPGGTLFNQATFVCDWWFNVECALAPALYARNAHLHRGPRVGIDGRDTQVNRAEEVPAWRPGGSQKGGPRGRNQVNNGPGNRGWTDGQQNGDKGQPGNRDAFVSGNGNTHNPNQKGGEQRPPGGNRDAFVPEGGNSHAPNQRGRNGPHQKGGRNEHNRGMRMKNIRQGPNAGGQNENGSRNNRQFGDRIPDSHLGGQKGDARWNGDNNLYEGPNIQNNILPQPQGQVGGRLQVGGVGVLHHKEGPGDGNFMNHRNDMHENKGRDDSFNNQDHGNGMHHEKGAQLSGQTPMNGMNPEFGPGMNFEQQNDWNRMNHIRRPVDPRDRMQHPPQKDKGSSFEANGWSVDSRHYKVELKHQRGDQKLFNGAKIGDFPSYDYANGDNFNAGSREGQPDYTYAWN</sequence>
<dbReference type="PROSITE" id="PS50940">
    <property type="entry name" value="CHIT_BIND_II"/>
    <property type="match status" value="1"/>
</dbReference>
<keyword evidence="2" id="KW-0732">Signal</keyword>
<organism evidence="4 5">
    <name type="scientific">Oedothorax gibbosus</name>
    <dbReference type="NCBI Taxonomy" id="931172"/>
    <lineage>
        <taxon>Eukaryota</taxon>
        <taxon>Metazoa</taxon>
        <taxon>Ecdysozoa</taxon>
        <taxon>Arthropoda</taxon>
        <taxon>Chelicerata</taxon>
        <taxon>Arachnida</taxon>
        <taxon>Araneae</taxon>
        <taxon>Araneomorphae</taxon>
        <taxon>Entelegynae</taxon>
        <taxon>Araneoidea</taxon>
        <taxon>Linyphiidae</taxon>
        <taxon>Erigoninae</taxon>
        <taxon>Oedothorax</taxon>
    </lineage>
</organism>
<dbReference type="SUPFAM" id="SSF57625">
    <property type="entry name" value="Invertebrate chitin-binding proteins"/>
    <property type="match status" value="1"/>
</dbReference>
<keyword evidence="5" id="KW-1185">Reference proteome</keyword>
<reference evidence="4 5" key="1">
    <citation type="journal article" date="2022" name="Nat. Ecol. Evol.">
        <title>A masculinizing supergene underlies an exaggerated male reproductive morph in a spider.</title>
        <authorList>
            <person name="Hendrickx F."/>
            <person name="De Corte Z."/>
            <person name="Sonet G."/>
            <person name="Van Belleghem S.M."/>
            <person name="Kostlbacher S."/>
            <person name="Vangestel C."/>
        </authorList>
    </citation>
    <scope>NUCLEOTIDE SEQUENCE [LARGE SCALE GENOMIC DNA]</scope>
    <source>
        <strain evidence="4">W744_W776</strain>
    </source>
</reference>
<feature type="compositionally biased region" description="Basic and acidic residues" evidence="1">
    <location>
        <begin position="145"/>
        <end position="159"/>
    </location>
</feature>
<evidence type="ECO:0000256" key="1">
    <source>
        <dbReference type="SAM" id="MobiDB-lite"/>
    </source>
</evidence>
<dbReference type="GO" id="GO:0008061">
    <property type="term" value="F:chitin binding"/>
    <property type="evidence" value="ECO:0007669"/>
    <property type="project" value="InterPro"/>
</dbReference>
<dbReference type="InterPro" id="IPR002557">
    <property type="entry name" value="Chitin-bd_dom"/>
</dbReference>
<feature type="region of interest" description="Disordered" evidence="1">
    <location>
        <begin position="30"/>
        <end position="67"/>
    </location>
</feature>
<dbReference type="AlphaFoldDB" id="A0AAV6VA25"/>